<accession>K0KPT9</accession>
<keyword evidence="3" id="KW-1185">Reference proteome</keyword>
<dbReference type="HOGENOM" id="CLU_654189_0_0_1"/>
<dbReference type="Proteomes" id="UP000009328">
    <property type="component" value="Unassembled WGS sequence"/>
</dbReference>
<evidence type="ECO:0000256" key="1">
    <source>
        <dbReference type="SAM" id="MobiDB-lite"/>
    </source>
</evidence>
<protein>
    <submittedName>
        <fullName evidence="2">Immunoglobulin superfamily member</fullName>
    </submittedName>
</protein>
<comment type="caution">
    <text evidence="2">The sequence shown here is derived from an EMBL/GenBank/DDBJ whole genome shotgun (WGS) entry which is preliminary data.</text>
</comment>
<evidence type="ECO:0000313" key="3">
    <source>
        <dbReference type="Proteomes" id="UP000009328"/>
    </source>
</evidence>
<organism evidence="2 3">
    <name type="scientific">Wickerhamomyces ciferrii (strain ATCC 14091 / BCRC 22168 / CBS 111 / JCM 3599 / NBRC 0793 / NRRL Y-1031 F-60-10)</name>
    <name type="common">Yeast</name>
    <name type="synonym">Pichia ciferrii</name>
    <dbReference type="NCBI Taxonomy" id="1206466"/>
    <lineage>
        <taxon>Eukaryota</taxon>
        <taxon>Fungi</taxon>
        <taxon>Dikarya</taxon>
        <taxon>Ascomycota</taxon>
        <taxon>Saccharomycotina</taxon>
        <taxon>Saccharomycetes</taxon>
        <taxon>Phaffomycetales</taxon>
        <taxon>Wickerhamomycetaceae</taxon>
        <taxon>Wickerhamomyces</taxon>
    </lineage>
</organism>
<dbReference type="EMBL" id="CAIF01000078">
    <property type="protein sequence ID" value="CCH43429.1"/>
    <property type="molecule type" value="Genomic_DNA"/>
</dbReference>
<dbReference type="AlphaFoldDB" id="K0KPT9"/>
<gene>
    <name evidence="2" type="ORF">BN7_2977</name>
</gene>
<feature type="region of interest" description="Disordered" evidence="1">
    <location>
        <begin position="147"/>
        <end position="192"/>
    </location>
</feature>
<reference evidence="2 3" key="1">
    <citation type="journal article" date="2012" name="Eukaryot. Cell">
        <title>Draft genome sequence of Wickerhamomyces ciferrii NRRL Y-1031 F-60-10.</title>
        <authorList>
            <person name="Schneider J."/>
            <person name="Andrea H."/>
            <person name="Blom J."/>
            <person name="Jaenicke S."/>
            <person name="Ruckert C."/>
            <person name="Schorsch C."/>
            <person name="Szczepanowski R."/>
            <person name="Farwick M."/>
            <person name="Goesmann A."/>
            <person name="Puhler A."/>
            <person name="Schaffer S."/>
            <person name="Tauch A."/>
            <person name="Kohler T."/>
            <person name="Brinkrolf K."/>
        </authorList>
    </citation>
    <scope>NUCLEOTIDE SEQUENCE [LARGE SCALE GENOMIC DNA]</scope>
    <source>
        <strain evidence="3">ATCC 14091 / BCRC 22168 / CBS 111 / JCM 3599 / NBRC 0793 / NRRL Y-1031 F-60-10</strain>
    </source>
</reference>
<name>K0KPT9_WICCF</name>
<proteinExistence type="predicted"/>
<dbReference type="InParanoid" id="K0KPT9"/>
<sequence>MYHQQYQYPIPSYHQYQVNQYQYQQPPAPPLPSPTISNQSLGQQWNHGQYQQQQQIQWNPNYNHQPRSIPHHQPQQNYNFHITKVDNRPIMNSIKLPSISNFSNFKKPIVFKPLPINPNHINNVNHIYSLSPTSSISSLTRSSSLTSISSFSSNSSSNPSSNPSSRSSSLSSPINNKSSKIHKKSNEPKKDQLTIQQKIAIENKIIQELKQELLEKATKTAKSPPPPKFKINSNHEYYSDMLIFKPKHSFLQKIKVDDLFVSKYVFQDLEISPLLNPNATKVQKLSINKNKVLEYKIYEFFYKISKFNDKTSEIESSKLINNFPSNHIYLTIKFDLFDCDLNNDFLIHDLKNIIINLKLLKTSNSKIDSIKIKFELLKIFNKFMPQDESIQFNYQTNRPCWRLGAKDELNILEMDIKFEY</sequence>
<evidence type="ECO:0000313" key="2">
    <source>
        <dbReference type="EMBL" id="CCH43429.1"/>
    </source>
</evidence>
<feature type="compositionally biased region" description="Low complexity" evidence="1">
    <location>
        <begin position="147"/>
        <end position="178"/>
    </location>
</feature>
<feature type="region of interest" description="Disordered" evidence="1">
    <location>
        <begin position="23"/>
        <end position="50"/>
    </location>
</feature>